<dbReference type="SUPFAM" id="SSF51735">
    <property type="entry name" value="NAD(P)-binding Rossmann-fold domains"/>
    <property type="match status" value="1"/>
</dbReference>
<proteinExistence type="predicted"/>
<evidence type="ECO:0000259" key="2">
    <source>
        <dbReference type="Pfam" id="PF22725"/>
    </source>
</evidence>
<name>A0A8B2NYL4_9HYPH</name>
<dbReference type="Pfam" id="PF01408">
    <property type="entry name" value="GFO_IDH_MocA"/>
    <property type="match status" value="1"/>
</dbReference>
<dbReference type="InterPro" id="IPR000683">
    <property type="entry name" value="Gfo/Idh/MocA-like_OxRdtase_N"/>
</dbReference>
<feature type="domain" description="GFO/IDH/MocA-like oxidoreductase" evidence="2">
    <location>
        <begin position="130"/>
        <end position="253"/>
    </location>
</feature>
<comment type="caution">
    <text evidence="3">The sequence shown here is derived from an EMBL/GenBank/DDBJ whole genome shotgun (WGS) entry which is preliminary data.</text>
</comment>
<feature type="domain" description="Gfo/Idh/MocA-like oxidoreductase N-terminal" evidence="1">
    <location>
        <begin position="4"/>
        <end position="118"/>
    </location>
</feature>
<accession>A0A8B2NYL4</accession>
<dbReference type="SUPFAM" id="SSF55347">
    <property type="entry name" value="Glyceraldehyde-3-phosphate dehydrogenase-like, C-terminal domain"/>
    <property type="match status" value="1"/>
</dbReference>
<reference evidence="3 4" key="1">
    <citation type="submission" date="2018-05" db="EMBL/GenBank/DDBJ databases">
        <title>Acuticoccus sediminis sp. nov., isolated from deep-sea sediment of Indian Ocean.</title>
        <authorList>
            <person name="Liu X."/>
            <person name="Lai Q."/>
            <person name="Du Y."/>
            <person name="Sun F."/>
            <person name="Zhang X."/>
            <person name="Wang S."/>
            <person name="Shao Z."/>
        </authorList>
    </citation>
    <scope>NUCLEOTIDE SEQUENCE [LARGE SCALE GENOMIC DNA]</scope>
    <source>
        <strain evidence="3 4">PTG4-2</strain>
    </source>
</reference>
<dbReference type="EMBL" id="QHHQ01000003">
    <property type="protein sequence ID" value="RAI00888.1"/>
    <property type="molecule type" value="Genomic_DNA"/>
</dbReference>
<dbReference type="InterPro" id="IPR036291">
    <property type="entry name" value="NAD(P)-bd_dom_sf"/>
</dbReference>
<dbReference type="RefSeq" id="WP_111347346.1">
    <property type="nucleotide sequence ID" value="NZ_QHHQ01000003.1"/>
</dbReference>
<dbReference type="InterPro" id="IPR055170">
    <property type="entry name" value="GFO_IDH_MocA-like_dom"/>
</dbReference>
<protein>
    <submittedName>
        <fullName evidence="3">Oxidoreductase</fullName>
    </submittedName>
</protein>
<dbReference type="PANTHER" id="PTHR43708:SF8">
    <property type="entry name" value="OXIDOREDUCTASE"/>
    <property type="match status" value="1"/>
</dbReference>
<keyword evidence="4" id="KW-1185">Reference proteome</keyword>
<evidence type="ECO:0000313" key="3">
    <source>
        <dbReference type="EMBL" id="RAI00888.1"/>
    </source>
</evidence>
<gene>
    <name evidence="3" type="ORF">DLJ53_16800</name>
</gene>
<dbReference type="Pfam" id="PF22725">
    <property type="entry name" value="GFO_IDH_MocA_C3"/>
    <property type="match status" value="1"/>
</dbReference>
<dbReference type="GO" id="GO:0000166">
    <property type="term" value="F:nucleotide binding"/>
    <property type="evidence" value="ECO:0007669"/>
    <property type="project" value="InterPro"/>
</dbReference>
<dbReference type="InterPro" id="IPR051317">
    <property type="entry name" value="Gfo/Idh/MocA_oxidoreduct"/>
</dbReference>
<dbReference type="Gene3D" id="3.40.50.720">
    <property type="entry name" value="NAD(P)-binding Rossmann-like Domain"/>
    <property type="match status" value="1"/>
</dbReference>
<dbReference type="AlphaFoldDB" id="A0A8B2NYL4"/>
<dbReference type="PANTHER" id="PTHR43708">
    <property type="entry name" value="CONSERVED EXPRESSED OXIDOREDUCTASE (EUROFUNG)"/>
    <property type="match status" value="1"/>
</dbReference>
<evidence type="ECO:0000313" key="4">
    <source>
        <dbReference type="Proteomes" id="UP000249590"/>
    </source>
</evidence>
<evidence type="ECO:0000259" key="1">
    <source>
        <dbReference type="Pfam" id="PF01408"/>
    </source>
</evidence>
<organism evidence="3 4">
    <name type="scientific">Acuticoccus sediminis</name>
    <dbReference type="NCBI Taxonomy" id="2184697"/>
    <lineage>
        <taxon>Bacteria</taxon>
        <taxon>Pseudomonadati</taxon>
        <taxon>Pseudomonadota</taxon>
        <taxon>Alphaproteobacteria</taxon>
        <taxon>Hyphomicrobiales</taxon>
        <taxon>Amorphaceae</taxon>
        <taxon>Acuticoccus</taxon>
    </lineage>
</organism>
<dbReference type="OrthoDB" id="9792935at2"/>
<dbReference type="Proteomes" id="UP000249590">
    <property type="component" value="Unassembled WGS sequence"/>
</dbReference>
<dbReference type="Gene3D" id="3.30.360.10">
    <property type="entry name" value="Dihydrodipicolinate Reductase, domain 2"/>
    <property type="match status" value="1"/>
</dbReference>
<sequence>MLKGALIGCGYFAENHLHAWRQVPDAAIVALCDTDPARLAAASQTFSIGRTYTSLEAMLAAEALDFVDIATGPRTHRALVEAVASHGGIAIICQKPIARTMADAEAMVAACAAAGVPFAIHENFRWQTPIRAVKAAMQEGAVGTPFFGRCSFRSAFDVYARQPYLATDERFIVEDLGIHILDIARFLFGEVAHLSATTKRVNPAIRAEDVATVLMGHANGVTSVVDCSYATALPHERFPQTLVEVDGSEGTLRLDADYRLTVHRRDGGTTVRDVAPRPLDWAAAPAHLIQESVLAFQRDAARCLAEGRLPETSGTDNLKTFALVQAVYRSAEGPMTRVEP</sequence>